<gene>
    <name evidence="1" type="ORF">SDC9_38859</name>
</gene>
<name>A0A644VN32_9ZZZZ</name>
<reference evidence="1" key="1">
    <citation type="submission" date="2019-08" db="EMBL/GenBank/DDBJ databases">
        <authorList>
            <person name="Kucharzyk K."/>
            <person name="Murdoch R.W."/>
            <person name="Higgins S."/>
            <person name="Loffler F."/>
        </authorList>
    </citation>
    <scope>NUCLEOTIDE SEQUENCE</scope>
</reference>
<evidence type="ECO:0000313" key="1">
    <source>
        <dbReference type="EMBL" id="MPL92746.1"/>
    </source>
</evidence>
<proteinExistence type="predicted"/>
<accession>A0A644VN32</accession>
<organism evidence="1">
    <name type="scientific">bioreactor metagenome</name>
    <dbReference type="NCBI Taxonomy" id="1076179"/>
    <lineage>
        <taxon>unclassified sequences</taxon>
        <taxon>metagenomes</taxon>
        <taxon>ecological metagenomes</taxon>
    </lineage>
</organism>
<dbReference type="AlphaFoldDB" id="A0A644VN32"/>
<dbReference type="EMBL" id="VSSQ01000368">
    <property type="protein sequence ID" value="MPL92746.1"/>
    <property type="molecule type" value="Genomic_DNA"/>
</dbReference>
<sequence length="159" mass="18681">MKKLYLIVFLSSVLSTSYCQPQTEDSLVVSGDSLLTSFTIQYFRNGYLFSEKEFRDGEIVRSLTWKTADTLINTRYFINGSMASEESFFINSRGESSFTGYNEDLYYHFLCRRIEYNEKGKIIRLEEYSVSYSEVEKEYISKPESFIINYPNGKPRKKK</sequence>
<comment type="caution">
    <text evidence="1">The sequence shown here is derived from an EMBL/GenBank/DDBJ whole genome shotgun (WGS) entry which is preliminary data.</text>
</comment>
<protein>
    <submittedName>
        <fullName evidence="1">Uncharacterized protein</fullName>
    </submittedName>
</protein>